<feature type="region of interest" description="Disordered" evidence="1">
    <location>
        <begin position="1"/>
        <end position="30"/>
    </location>
</feature>
<dbReference type="EMBL" id="CADCWF010000331">
    <property type="protein sequence ID" value="CAA9578965.1"/>
    <property type="molecule type" value="Genomic_DNA"/>
</dbReference>
<reference evidence="2" key="1">
    <citation type="submission" date="2020-02" db="EMBL/GenBank/DDBJ databases">
        <authorList>
            <person name="Meier V. D."/>
        </authorList>
    </citation>
    <scope>NUCLEOTIDE SEQUENCE</scope>
    <source>
        <strain evidence="2">AVDCRST_MAG59</strain>
    </source>
</reference>
<accession>A0A6J4VKN1</accession>
<organism evidence="2">
    <name type="scientific">uncultured Thermomicrobiales bacterium</name>
    <dbReference type="NCBI Taxonomy" id="1645740"/>
    <lineage>
        <taxon>Bacteria</taxon>
        <taxon>Pseudomonadati</taxon>
        <taxon>Thermomicrobiota</taxon>
        <taxon>Thermomicrobia</taxon>
        <taxon>Thermomicrobiales</taxon>
        <taxon>environmental samples</taxon>
    </lineage>
</organism>
<protein>
    <submittedName>
        <fullName evidence="2">Putative lyase</fullName>
    </submittedName>
</protein>
<proteinExistence type="predicted"/>
<name>A0A6J4VKN1_9BACT</name>
<evidence type="ECO:0000313" key="2">
    <source>
        <dbReference type="EMBL" id="CAA9578965.1"/>
    </source>
</evidence>
<feature type="non-terminal residue" evidence="2">
    <location>
        <position position="1"/>
    </location>
</feature>
<gene>
    <name evidence="2" type="ORF">AVDCRST_MAG59-4473</name>
</gene>
<dbReference type="AlphaFoldDB" id="A0A6J4VKN1"/>
<dbReference type="GO" id="GO:0016829">
    <property type="term" value="F:lyase activity"/>
    <property type="evidence" value="ECO:0007669"/>
    <property type="project" value="UniProtKB-KW"/>
</dbReference>
<feature type="non-terminal residue" evidence="2">
    <location>
        <position position="55"/>
    </location>
</feature>
<sequence length="55" mass="5745">AAGGDLPLRRPRHHVRKGPGVGCRGASGADVPALGRARLRVPRPLGQPRPHRAGL</sequence>
<keyword evidence="2" id="KW-0456">Lyase</keyword>
<evidence type="ECO:0000256" key="1">
    <source>
        <dbReference type="SAM" id="MobiDB-lite"/>
    </source>
</evidence>